<feature type="transmembrane region" description="Helical" evidence="1">
    <location>
        <begin position="190"/>
        <end position="211"/>
    </location>
</feature>
<feature type="transmembrane region" description="Helical" evidence="1">
    <location>
        <begin position="76"/>
        <end position="92"/>
    </location>
</feature>
<accession>A0ABX0YAR2</accession>
<feature type="transmembrane region" description="Helical" evidence="1">
    <location>
        <begin position="112"/>
        <end position="130"/>
    </location>
</feature>
<feature type="transmembrane region" description="Helical" evidence="1">
    <location>
        <begin position="136"/>
        <end position="154"/>
    </location>
</feature>
<sequence>MQPFKMLRPSALLLAGALLAAAVLSVLAGRLLIDLAGLTLAWPGYEHMMAHLDHPAARWRWVIGDISEVAFYKHEFASLGLIAGGLLAWWGGRQGARWQGFPISYGSGLWPWLLLSSTGGLLLGNLLWGWTLAGGAWQPTFVAFVSLPAALVLLHGRGWRVALSGAVMGALLVTPASLLLVAYVCTPWQLPVVVGNVGGMALASLLAFELCRRFPVVVKAPTTTAREQQAVPPIAARLNLRWGLRRVLADFSEAPFYGNEWASLGLIGGALLAYGLNPGSPFYGSGWLPQLLIGQALASAVGVWVWRGQWEKRGWYPTYIPLVSIVPAAVLVHGPAPAVIALSALLGALLTPPLAVAISTRLPAHVHPYIGNVTAMAVGVLALVPLVGWLVTA</sequence>
<keyword evidence="1" id="KW-1133">Transmembrane helix</keyword>
<feature type="transmembrane region" description="Helical" evidence="1">
    <location>
        <begin position="287"/>
        <end position="307"/>
    </location>
</feature>
<protein>
    <recommendedName>
        <fullName evidence="4">Integral membrane protein</fullName>
    </recommendedName>
</protein>
<reference evidence="2 3" key="1">
    <citation type="submission" date="2020-03" db="EMBL/GenBank/DDBJ databases">
        <authorList>
            <person name="Wang L."/>
            <person name="He N."/>
            <person name="Li Y."/>
            <person name="Fang Y."/>
            <person name="Zhang F."/>
        </authorList>
    </citation>
    <scope>NUCLEOTIDE SEQUENCE [LARGE SCALE GENOMIC DNA]</scope>
    <source>
        <strain evidence="3">hsmgli-8</strain>
    </source>
</reference>
<keyword evidence="1" id="KW-0472">Membrane</keyword>
<evidence type="ECO:0000313" key="2">
    <source>
        <dbReference type="EMBL" id="NJP00017.1"/>
    </source>
</evidence>
<evidence type="ECO:0008006" key="4">
    <source>
        <dbReference type="Google" id="ProtNLM"/>
    </source>
</evidence>
<keyword evidence="3" id="KW-1185">Reference proteome</keyword>
<comment type="caution">
    <text evidence="2">The sequence shown here is derived from an EMBL/GenBank/DDBJ whole genome shotgun (WGS) entry which is preliminary data.</text>
</comment>
<gene>
    <name evidence="2" type="ORF">HBH25_03970</name>
</gene>
<dbReference type="Proteomes" id="UP000746535">
    <property type="component" value="Unassembled WGS sequence"/>
</dbReference>
<evidence type="ECO:0000313" key="3">
    <source>
        <dbReference type="Proteomes" id="UP000746535"/>
    </source>
</evidence>
<feature type="transmembrane region" description="Helical" evidence="1">
    <location>
        <begin position="369"/>
        <end position="391"/>
    </location>
</feature>
<feature type="transmembrane region" description="Helical" evidence="1">
    <location>
        <begin position="161"/>
        <end position="184"/>
    </location>
</feature>
<feature type="transmembrane region" description="Helical" evidence="1">
    <location>
        <begin position="254"/>
        <end position="275"/>
    </location>
</feature>
<proteinExistence type="predicted"/>
<dbReference type="EMBL" id="JAAVJI010000002">
    <property type="protein sequence ID" value="NJP00017.1"/>
    <property type="molecule type" value="Genomic_DNA"/>
</dbReference>
<feature type="transmembrane region" description="Helical" evidence="1">
    <location>
        <begin position="314"/>
        <end position="332"/>
    </location>
</feature>
<keyword evidence="1" id="KW-0812">Transmembrane</keyword>
<evidence type="ECO:0000256" key="1">
    <source>
        <dbReference type="SAM" id="Phobius"/>
    </source>
</evidence>
<dbReference type="RefSeq" id="WP_168081772.1">
    <property type="nucleotide sequence ID" value="NZ_JAAVJI010000002.1"/>
</dbReference>
<feature type="transmembrane region" description="Helical" evidence="1">
    <location>
        <begin position="338"/>
        <end position="357"/>
    </location>
</feature>
<organism evidence="2 3">
    <name type="scientific">Pseudomonas quercus</name>
    <dbReference type="NCBI Taxonomy" id="2722792"/>
    <lineage>
        <taxon>Bacteria</taxon>
        <taxon>Pseudomonadati</taxon>
        <taxon>Pseudomonadota</taxon>
        <taxon>Gammaproteobacteria</taxon>
        <taxon>Pseudomonadales</taxon>
        <taxon>Pseudomonadaceae</taxon>
        <taxon>Pseudomonas</taxon>
    </lineage>
</organism>
<name>A0ABX0YAR2_9PSED</name>